<organism evidence="1 2">
    <name type="scientific">Coniosporium uncinatum</name>
    <dbReference type="NCBI Taxonomy" id="93489"/>
    <lineage>
        <taxon>Eukaryota</taxon>
        <taxon>Fungi</taxon>
        <taxon>Dikarya</taxon>
        <taxon>Ascomycota</taxon>
        <taxon>Pezizomycotina</taxon>
        <taxon>Dothideomycetes</taxon>
        <taxon>Dothideomycetes incertae sedis</taxon>
        <taxon>Coniosporium</taxon>
    </lineage>
</organism>
<name>A0ACC3DU67_9PEZI</name>
<dbReference type="EMBL" id="JAWDJW010000757">
    <property type="protein sequence ID" value="KAK3080075.1"/>
    <property type="molecule type" value="Genomic_DNA"/>
</dbReference>
<accession>A0ACC3DU67</accession>
<comment type="caution">
    <text evidence="1">The sequence shown here is derived from an EMBL/GenBank/DDBJ whole genome shotgun (WGS) entry which is preliminary data.</text>
</comment>
<proteinExistence type="predicted"/>
<sequence>RISPDLPLHYGDWTIPPGTPVSMTQMFIHDDASIFTSPKRFLPERWVGEIEGQDPAELRRFLVPFSRGTRQCVGINLAYAELYLTLGEMFGPEGVEMKLFETGAEDVEVVHDFFNPCARLDGKGVRVVVQGGA</sequence>
<gene>
    <name evidence="1" type="ORF">LTS18_003201</name>
</gene>
<protein>
    <submittedName>
        <fullName evidence="1">Uncharacterized protein</fullName>
    </submittedName>
</protein>
<dbReference type="Proteomes" id="UP001186974">
    <property type="component" value="Unassembled WGS sequence"/>
</dbReference>
<feature type="non-terminal residue" evidence="1">
    <location>
        <position position="1"/>
    </location>
</feature>
<evidence type="ECO:0000313" key="1">
    <source>
        <dbReference type="EMBL" id="KAK3080075.1"/>
    </source>
</evidence>
<reference evidence="1" key="1">
    <citation type="submission" date="2024-09" db="EMBL/GenBank/DDBJ databases">
        <title>Black Yeasts Isolated from many extreme environments.</title>
        <authorList>
            <person name="Coleine C."/>
            <person name="Stajich J.E."/>
            <person name="Selbmann L."/>
        </authorList>
    </citation>
    <scope>NUCLEOTIDE SEQUENCE</scope>
    <source>
        <strain evidence="1">CCFEE 5737</strain>
    </source>
</reference>
<evidence type="ECO:0000313" key="2">
    <source>
        <dbReference type="Proteomes" id="UP001186974"/>
    </source>
</evidence>
<keyword evidence="2" id="KW-1185">Reference proteome</keyword>